<name>A0A3G5A8K0_9VIRU</name>
<proteinExistence type="predicted"/>
<sequence length="155" mass="17664">MSFYNGKLPGEPGMGPGMENIVVPADNLVDASGLPNVEKLLDRILELLQYINTPPMEALEASDPAAFECHVDAKFEDLSMRYYSVFRLVLDKENREENILKLIDTFSFVKKVQQGEMTIDKADETYKESLNEQYIYSKYGGKANFEQQMKKPKPL</sequence>
<protein>
    <submittedName>
        <fullName evidence="1">Uncharacterized protein</fullName>
    </submittedName>
</protein>
<evidence type="ECO:0000313" key="1">
    <source>
        <dbReference type="EMBL" id="AYV83568.1"/>
    </source>
</evidence>
<dbReference type="EMBL" id="MK072390">
    <property type="protein sequence ID" value="AYV83568.1"/>
    <property type="molecule type" value="Genomic_DNA"/>
</dbReference>
<accession>A0A3G5A8K0</accession>
<gene>
    <name evidence="1" type="ORF">Hyperionvirus8_52</name>
</gene>
<organism evidence="1">
    <name type="scientific">Hyperionvirus sp</name>
    <dbReference type="NCBI Taxonomy" id="2487770"/>
    <lineage>
        <taxon>Viruses</taxon>
        <taxon>Varidnaviria</taxon>
        <taxon>Bamfordvirae</taxon>
        <taxon>Nucleocytoviricota</taxon>
        <taxon>Megaviricetes</taxon>
        <taxon>Imitervirales</taxon>
        <taxon>Mimiviridae</taxon>
        <taxon>Klosneuvirinae</taxon>
    </lineage>
</organism>
<reference evidence="1" key="1">
    <citation type="submission" date="2018-10" db="EMBL/GenBank/DDBJ databases">
        <title>Hidden diversity of soil giant viruses.</title>
        <authorList>
            <person name="Schulz F."/>
            <person name="Alteio L."/>
            <person name="Goudeau D."/>
            <person name="Ryan E.M."/>
            <person name="Malmstrom R.R."/>
            <person name="Blanchard J."/>
            <person name="Woyke T."/>
        </authorList>
    </citation>
    <scope>NUCLEOTIDE SEQUENCE</scope>
    <source>
        <strain evidence="1">HYV1</strain>
    </source>
</reference>